<protein>
    <submittedName>
        <fullName evidence="2">Universal stress protein</fullName>
    </submittedName>
</protein>
<reference evidence="2" key="1">
    <citation type="submission" date="2022-01" db="EMBL/GenBank/DDBJ databases">
        <title>Draft genome sequence of Sabulilitoribacter arenilitoris KCTC 52401.</title>
        <authorList>
            <person name="Oh J.-S."/>
        </authorList>
    </citation>
    <scope>NUCLEOTIDE SEQUENCE</scope>
    <source>
        <strain evidence="2">HMF6543</strain>
    </source>
</reference>
<comment type="caution">
    <text evidence="2">The sequence shown here is derived from an EMBL/GenBank/DDBJ whole genome shotgun (WGS) entry which is preliminary data.</text>
</comment>
<evidence type="ECO:0000313" key="2">
    <source>
        <dbReference type="EMBL" id="MCF7567342.1"/>
    </source>
</evidence>
<proteinExistence type="predicted"/>
<dbReference type="RefSeq" id="WP_237238703.1">
    <property type="nucleotide sequence ID" value="NZ_JAKKDU010000003.1"/>
</dbReference>
<organism evidence="2 3">
    <name type="scientific">Wocania arenilitoris</name>
    <dbReference type="NCBI Taxonomy" id="2044858"/>
    <lineage>
        <taxon>Bacteria</taxon>
        <taxon>Pseudomonadati</taxon>
        <taxon>Bacteroidota</taxon>
        <taxon>Flavobacteriia</taxon>
        <taxon>Flavobacteriales</taxon>
        <taxon>Flavobacteriaceae</taxon>
        <taxon>Wocania</taxon>
    </lineage>
</organism>
<dbReference type="CDD" id="cd00293">
    <property type="entry name" value="USP-like"/>
    <property type="match status" value="1"/>
</dbReference>
<evidence type="ECO:0000259" key="1">
    <source>
        <dbReference type="Pfam" id="PF00582"/>
    </source>
</evidence>
<dbReference type="SUPFAM" id="SSF52402">
    <property type="entry name" value="Adenine nucleotide alpha hydrolases-like"/>
    <property type="match status" value="1"/>
</dbReference>
<dbReference type="Pfam" id="PF00582">
    <property type="entry name" value="Usp"/>
    <property type="match status" value="1"/>
</dbReference>
<dbReference type="Proteomes" id="UP001199795">
    <property type="component" value="Unassembled WGS sequence"/>
</dbReference>
<name>A0AAE3EM01_9FLAO</name>
<keyword evidence="3" id="KW-1185">Reference proteome</keyword>
<evidence type="ECO:0000313" key="3">
    <source>
        <dbReference type="Proteomes" id="UP001199795"/>
    </source>
</evidence>
<feature type="domain" description="UspA" evidence="1">
    <location>
        <begin position="7"/>
        <end position="119"/>
    </location>
</feature>
<dbReference type="InterPro" id="IPR014729">
    <property type="entry name" value="Rossmann-like_a/b/a_fold"/>
</dbReference>
<dbReference type="InterPro" id="IPR006016">
    <property type="entry name" value="UspA"/>
</dbReference>
<accession>A0AAE3EM01</accession>
<dbReference type="AlphaFoldDB" id="A0AAE3EM01"/>
<dbReference type="Gene3D" id="3.40.50.620">
    <property type="entry name" value="HUPs"/>
    <property type="match status" value="1"/>
</dbReference>
<gene>
    <name evidence="2" type="ORF">L3X37_03045</name>
</gene>
<dbReference type="EMBL" id="JAKKDU010000003">
    <property type="protein sequence ID" value="MCF7567342.1"/>
    <property type="molecule type" value="Genomic_DNA"/>
</dbReference>
<sequence length="268" mass="29909">MKNIKYKILLLSDLKNNPDTIIKTTANLAKAIGGNIDLLHVKKPVDIVESDNQLSSMRTISRDYLKSKGHIDSIIKSVDSAINISYGLTYGNVKREIEEHINKTNPDIIVLGKKKFSTLKVGGDKLTNFIIKTYKGIVLITSNDYVLGYNENLSLGVFNGFEQSSIEDISKKLVSLTKKPIKSFKIEKAEAALAKQKDNLTPKNTVEYIFEPNDQAVNNISSYMLKNKIDLLCINRDKINSKGIKTDFGNIDLNNIMKKVNVSLLLTG</sequence>